<evidence type="ECO:0000256" key="5">
    <source>
        <dbReference type="ARBA" id="ARBA00022989"/>
    </source>
</evidence>
<gene>
    <name evidence="9" type="ORF">ACFSX4_05570</name>
</gene>
<feature type="transmembrane region" description="Helical" evidence="7">
    <location>
        <begin position="99"/>
        <end position="119"/>
    </location>
</feature>
<protein>
    <submittedName>
        <fullName evidence="9">DMT family transporter</fullName>
    </submittedName>
</protein>
<sequence>MRSLGIFLALTGAAFWGIGGTAADYLFTRENISMNWFVTARLLISGFLLLGVQMILKNKREVFIIWKDPEKRMPLIYFSLFGMLLVQYSYMASIEAGNAAVATLLQYLAPIYIIIWLVVKKIKPMKFADTAAILITVIGTMLLLTNGSVSSLSVPVPSVIWGIISGISLAFYTLYATTLLHKYSSITVVGWAMMISGIFMNFIHPIWQIDTSSWTFSTVSVLLFGIICGTTLAFWMFISSLKYITAKETVLFGTVEPLTAVLSSVLLLSLPFGRYQFIGMIMILVLIVFLSLYREKELSEADIS</sequence>
<dbReference type="Proteomes" id="UP001597519">
    <property type="component" value="Unassembled WGS sequence"/>
</dbReference>
<evidence type="ECO:0000256" key="3">
    <source>
        <dbReference type="ARBA" id="ARBA00022475"/>
    </source>
</evidence>
<feature type="transmembrane region" description="Helical" evidence="7">
    <location>
        <begin position="213"/>
        <end position="238"/>
    </location>
</feature>
<feature type="transmembrane region" description="Helical" evidence="7">
    <location>
        <begin position="188"/>
        <end position="207"/>
    </location>
</feature>
<feature type="domain" description="EamA" evidence="8">
    <location>
        <begin position="158"/>
        <end position="291"/>
    </location>
</feature>
<dbReference type="PANTHER" id="PTHR32322:SF18">
    <property type="entry name" value="S-ADENOSYLMETHIONINE_S-ADENOSYLHOMOCYSTEINE TRANSPORTER"/>
    <property type="match status" value="1"/>
</dbReference>
<evidence type="ECO:0000256" key="1">
    <source>
        <dbReference type="ARBA" id="ARBA00004651"/>
    </source>
</evidence>
<dbReference type="InterPro" id="IPR037185">
    <property type="entry name" value="EmrE-like"/>
</dbReference>
<keyword evidence="6 7" id="KW-0472">Membrane</keyword>
<comment type="similarity">
    <text evidence="2">Belongs to the EamA transporter family.</text>
</comment>
<keyword evidence="4 7" id="KW-0812">Transmembrane</keyword>
<dbReference type="Pfam" id="PF00892">
    <property type="entry name" value="EamA"/>
    <property type="match status" value="2"/>
</dbReference>
<keyword evidence="10" id="KW-1185">Reference proteome</keyword>
<evidence type="ECO:0000313" key="9">
    <source>
        <dbReference type="EMBL" id="MFD2829931.1"/>
    </source>
</evidence>
<dbReference type="SUPFAM" id="SSF103481">
    <property type="entry name" value="Multidrug resistance efflux transporter EmrE"/>
    <property type="match status" value="2"/>
</dbReference>
<feature type="transmembrane region" description="Helical" evidence="7">
    <location>
        <begin position="131"/>
        <end position="152"/>
    </location>
</feature>
<dbReference type="PANTHER" id="PTHR32322">
    <property type="entry name" value="INNER MEMBRANE TRANSPORTER"/>
    <property type="match status" value="1"/>
</dbReference>
<feature type="transmembrane region" description="Helical" evidence="7">
    <location>
        <begin position="75"/>
        <end position="93"/>
    </location>
</feature>
<evidence type="ECO:0000256" key="4">
    <source>
        <dbReference type="ARBA" id="ARBA00022692"/>
    </source>
</evidence>
<evidence type="ECO:0000313" key="10">
    <source>
        <dbReference type="Proteomes" id="UP001597519"/>
    </source>
</evidence>
<dbReference type="InterPro" id="IPR050638">
    <property type="entry name" value="AA-Vitamin_Transporters"/>
</dbReference>
<evidence type="ECO:0000256" key="7">
    <source>
        <dbReference type="SAM" id="Phobius"/>
    </source>
</evidence>
<feature type="transmembrane region" description="Helical" evidence="7">
    <location>
        <begin position="158"/>
        <end position="176"/>
    </location>
</feature>
<name>A0ABW5WX86_9STAP</name>
<evidence type="ECO:0000259" key="8">
    <source>
        <dbReference type="Pfam" id="PF00892"/>
    </source>
</evidence>
<keyword evidence="5 7" id="KW-1133">Transmembrane helix</keyword>
<feature type="transmembrane region" description="Helical" evidence="7">
    <location>
        <begin position="275"/>
        <end position="293"/>
    </location>
</feature>
<dbReference type="RefSeq" id="WP_377773457.1">
    <property type="nucleotide sequence ID" value="NZ_JBHUOQ010000001.1"/>
</dbReference>
<feature type="transmembrane region" description="Helical" evidence="7">
    <location>
        <begin position="33"/>
        <end position="55"/>
    </location>
</feature>
<feature type="domain" description="EamA" evidence="8">
    <location>
        <begin position="4"/>
        <end position="144"/>
    </location>
</feature>
<keyword evidence="3" id="KW-1003">Cell membrane</keyword>
<accession>A0ABW5WX86</accession>
<comment type="subcellular location">
    <subcellularLocation>
        <location evidence="1">Cell membrane</location>
        <topology evidence="1">Multi-pass membrane protein</topology>
    </subcellularLocation>
</comment>
<dbReference type="EMBL" id="JBHUOQ010000001">
    <property type="protein sequence ID" value="MFD2829931.1"/>
    <property type="molecule type" value="Genomic_DNA"/>
</dbReference>
<reference evidence="10" key="1">
    <citation type="journal article" date="2019" name="Int. J. Syst. Evol. Microbiol.">
        <title>The Global Catalogue of Microorganisms (GCM) 10K type strain sequencing project: providing services to taxonomists for standard genome sequencing and annotation.</title>
        <authorList>
            <consortium name="The Broad Institute Genomics Platform"/>
            <consortium name="The Broad Institute Genome Sequencing Center for Infectious Disease"/>
            <person name="Wu L."/>
            <person name="Ma J."/>
        </authorList>
    </citation>
    <scope>NUCLEOTIDE SEQUENCE [LARGE SCALE GENOMIC DNA]</scope>
    <source>
        <strain evidence="10">KCTC 33575</strain>
    </source>
</reference>
<proteinExistence type="inferred from homology"/>
<feature type="transmembrane region" description="Helical" evidence="7">
    <location>
        <begin position="250"/>
        <end position="269"/>
    </location>
</feature>
<evidence type="ECO:0000256" key="2">
    <source>
        <dbReference type="ARBA" id="ARBA00007362"/>
    </source>
</evidence>
<evidence type="ECO:0000256" key="6">
    <source>
        <dbReference type="ARBA" id="ARBA00023136"/>
    </source>
</evidence>
<organism evidence="9 10">
    <name type="scientific">Corticicoccus populi</name>
    <dbReference type="NCBI Taxonomy" id="1812821"/>
    <lineage>
        <taxon>Bacteria</taxon>
        <taxon>Bacillati</taxon>
        <taxon>Bacillota</taxon>
        <taxon>Bacilli</taxon>
        <taxon>Bacillales</taxon>
        <taxon>Staphylococcaceae</taxon>
        <taxon>Corticicoccus</taxon>
    </lineage>
</organism>
<comment type="caution">
    <text evidence="9">The sequence shown here is derived from an EMBL/GenBank/DDBJ whole genome shotgun (WGS) entry which is preliminary data.</text>
</comment>
<dbReference type="InterPro" id="IPR000620">
    <property type="entry name" value="EamA_dom"/>
</dbReference>